<sequence length="367" mass="40019">MPTSPATAATLSRPVRDLYAAAELDLLHHLADELGQDLDSPRWAERRLRAVGNLRGVVDRRAAALRRTTTTAVDRALLDAYDRGRREAIADLGRLTAAQRRSVDAAAADGARSVRDLAAGLERDSRPLYRRIVSSVTGAYRQIVARAEQARDRAAEVQRALTTYAGRGIVGLVDEQGRGWSMTGWIDSAVRTAAGRALLDGHSALLSGVGLSLVVVSNSPLECPLCRPWESKVLTLDAAPGRRVVLARNGIGAPLSVPVLVAGSLEQARAAGLYHANCRHTLRPYVPGLSSIPDPAPAPRRATYEDTQRQRYLERQLRAWRRREAVALDDRARAAAQASIRSYDARLIGLTRVTGLPRQHDRERIPT</sequence>
<gene>
    <name evidence="1" type="ORF">V2S66_03225</name>
</gene>
<accession>A0ABU7P6N2</accession>
<evidence type="ECO:0000313" key="2">
    <source>
        <dbReference type="Proteomes" id="UP001344658"/>
    </source>
</evidence>
<name>A0ABU7P6N2_9ACTN</name>
<dbReference type="EMBL" id="JAZEWV010000002">
    <property type="protein sequence ID" value="MEE4540979.1"/>
    <property type="molecule type" value="Genomic_DNA"/>
</dbReference>
<dbReference type="InterPro" id="IPR009319">
    <property type="entry name" value="Phage_A118_VSP1"/>
</dbReference>
<reference evidence="1 2" key="1">
    <citation type="submission" date="2023-12" db="EMBL/GenBank/DDBJ databases">
        <title>Streptomyces sp. V4-01.</title>
        <authorList>
            <person name="Somphong A."/>
            <person name="Phongsopitanun W."/>
        </authorList>
    </citation>
    <scope>NUCLEOTIDE SEQUENCE [LARGE SCALE GENOMIC DNA]</scope>
    <source>
        <strain evidence="1 2">V4-01</strain>
    </source>
</reference>
<organism evidence="1 2">
    <name type="scientific">Actinacidiphila polyblastidii</name>
    <dbReference type="NCBI Taxonomy" id="3110430"/>
    <lineage>
        <taxon>Bacteria</taxon>
        <taxon>Bacillati</taxon>
        <taxon>Actinomycetota</taxon>
        <taxon>Actinomycetes</taxon>
        <taxon>Kitasatosporales</taxon>
        <taxon>Streptomycetaceae</taxon>
        <taxon>Actinacidiphila</taxon>
    </lineage>
</organism>
<dbReference type="Pfam" id="PF06152">
    <property type="entry name" value="Phage_min_cap2"/>
    <property type="match status" value="1"/>
</dbReference>
<keyword evidence="2" id="KW-1185">Reference proteome</keyword>
<dbReference type="RefSeq" id="WP_330792873.1">
    <property type="nucleotide sequence ID" value="NZ_JAZEWV010000002.1"/>
</dbReference>
<evidence type="ECO:0000313" key="1">
    <source>
        <dbReference type="EMBL" id="MEE4540979.1"/>
    </source>
</evidence>
<protein>
    <submittedName>
        <fullName evidence="1">Phage minor capsid protein</fullName>
    </submittedName>
</protein>
<proteinExistence type="predicted"/>
<dbReference type="Proteomes" id="UP001344658">
    <property type="component" value="Unassembled WGS sequence"/>
</dbReference>
<comment type="caution">
    <text evidence="1">The sequence shown here is derived from an EMBL/GenBank/DDBJ whole genome shotgun (WGS) entry which is preliminary data.</text>
</comment>